<dbReference type="SUPFAM" id="SSF56317">
    <property type="entry name" value="Carbon-nitrogen hydrolase"/>
    <property type="match status" value="1"/>
</dbReference>
<feature type="domain" description="CN hydrolase" evidence="3">
    <location>
        <begin position="5"/>
        <end position="252"/>
    </location>
</feature>
<proteinExistence type="inferred from homology"/>
<comment type="similarity">
    <text evidence="1">Belongs to the carbon-nitrogen hydrolase superfamily. NIT1/NIT2 family.</text>
</comment>
<dbReference type="EMBL" id="PUIB01000017">
    <property type="protein sequence ID" value="PQO33586.1"/>
    <property type="molecule type" value="Genomic_DNA"/>
</dbReference>
<accession>A0A2S8FN17</accession>
<dbReference type="PANTHER" id="PTHR23088:SF27">
    <property type="entry name" value="DEAMINATED GLUTATHIONE AMIDASE"/>
    <property type="match status" value="1"/>
</dbReference>
<dbReference type="GO" id="GO:0016811">
    <property type="term" value="F:hydrolase activity, acting on carbon-nitrogen (but not peptide) bonds, in linear amides"/>
    <property type="evidence" value="ECO:0007669"/>
    <property type="project" value="InterPro"/>
</dbReference>
<name>A0A2S8FN17_9BACT</name>
<dbReference type="Pfam" id="PF00795">
    <property type="entry name" value="CN_hydrolase"/>
    <property type="match status" value="1"/>
</dbReference>
<dbReference type="PROSITE" id="PS01227">
    <property type="entry name" value="UPF0012"/>
    <property type="match status" value="1"/>
</dbReference>
<evidence type="ECO:0000313" key="5">
    <source>
        <dbReference type="Proteomes" id="UP000239388"/>
    </source>
</evidence>
<dbReference type="PANTHER" id="PTHR23088">
    <property type="entry name" value="NITRILASE-RELATED"/>
    <property type="match status" value="1"/>
</dbReference>
<gene>
    <name evidence="4" type="ORF">C5Y98_15200</name>
</gene>
<dbReference type="Gene3D" id="3.60.110.10">
    <property type="entry name" value="Carbon-nitrogen hydrolase"/>
    <property type="match status" value="1"/>
</dbReference>
<reference evidence="4 5" key="1">
    <citation type="submission" date="2018-02" db="EMBL/GenBank/DDBJ databases">
        <title>Comparative genomes isolates from brazilian mangrove.</title>
        <authorList>
            <person name="Araujo J.E."/>
            <person name="Taketani R.G."/>
            <person name="Silva M.C.P."/>
            <person name="Loureco M.V."/>
            <person name="Andreote F.D."/>
        </authorList>
    </citation>
    <scope>NUCLEOTIDE SEQUENCE [LARGE SCALE GENOMIC DNA]</scope>
    <source>
        <strain evidence="4 5">NAP PRIS-MGV</strain>
    </source>
</reference>
<dbReference type="RefSeq" id="WP_105355175.1">
    <property type="nucleotide sequence ID" value="NZ_PUIB01000017.1"/>
</dbReference>
<dbReference type="InterPro" id="IPR001110">
    <property type="entry name" value="UPF0012_CS"/>
</dbReference>
<evidence type="ECO:0000256" key="1">
    <source>
        <dbReference type="ARBA" id="ARBA00010613"/>
    </source>
</evidence>
<evidence type="ECO:0000313" key="4">
    <source>
        <dbReference type="EMBL" id="PQO33586.1"/>
    </source>
</evidence>
<organism evidence="4 5">
    <name type="scientific">Blastopirellula marina</name>
    <dbReference type="NCBI Taxonomy" id="124"/>
    <lineage>
        <taxon>Bacteria</taxon>
        <taxon>Pseudomonadati</taxon>
        <taxon>Planctomycetota</taxon>
        <taxon>Planctomycetia</taxon>
        <taxon>Pirellulales</taxon>
        <taxon>Pirellulaceae</taxon>
        <taxon>Blastopirellula</taxon>
    </lineage>
</organism>
<dbReference type="Proteomes" id="UP000239388">
    <property type="component" value="Unassembled WGS sequence"/>
</dbReference>
<evidence type="ECO:0000259" key="3">
    <source>
        <dbReference type="PROSITE" id="PS50263"/>
    </source>
</evidence>
<dbReference type="OrthoDB" id="2826359at2"/>
<sequence length="271" mass="29723">MIAPFLAAALQLDSGTDQSDNLAQAEALIIEAAGRGAKLVVLPELFPYLGNLASLKAHAETMDGPTLQKMRDLATQYELVLCAGSMAIASTEDPSKVLNRSVLFGPHGQILSTYDKIHCFDINLPDVKTVESDYVKAGSQLADAATPLGQIGQAICYDLRFPEIFRRLTENGMQICLLPAAFTDKTGQAHWEVLLRARAIENQVYMIAANQCGMYGDSIRCHGNSMIVDPWGTILARADREKPGIIFAEIDLGRQRQLRKELPALQHRRMA</sequence>
<dbReference type="InterPro" id="IPR036526">
    <property type="entry name" value="C-N_Hydrolase_sf"/>
</dbReference>
<comment type="caution">
    <text evidence="4">The sequence shown here is derived from an EMBL/GenBank/DDBJ whole genome shotgun (WGS) entry which is preliminary data.</text>
</comment>
<evidence type="ECO:0000256" key="2">
    <source>
        <dbReference type="ARBA" id="ARBA00022801"/>
    </source>
</evidence>
<dbReference type="InterPro" id="IPR003010">
    <property type="entry name" value="C-N_Hydrolase"/>
</dbReference>
<protein>
    <recommendedName>
        <fullName evidence="3">CN hydrolase domain-containing protein</fullName>
    </recommendedName>
</protein>
<dbReference type="InterPro" id="IPR045254">
    <property type="entry name" value="Nit1/2_C-N_Hydrolase"/>
</dbReference>
<dbReference type="CDD" id="cd07572">
    <property type="entry name" value="nit"/>
    <property type="match status" value="1"/>
</dbReference>
<dbReference type="PROSITE" id="PS50263">
    <property type="entry name" value="CN_HYDROLASE"/>
    <property type="match status" value="1"/>
</dbReference>
<keyword evidence="2" id="KW-0378">Hydrolase</keyword>
<dbReference type="AlphaFoldDB" id="A0A2S8FN17"/>